<proteinExistence type="predicted"/>
<reference evidence="2" key="1">
    <citation type="submission" date="2023-04" db="EMBL/GenBank/DDBJ databases">
        <title>Black Yeasts Isolated from many extreme environments.</title>
        <authorList>
            <person name="Coleine C."/>
            <person name="Stajich J.E."/>
            <person name="Selbmann L."/>
        </authorList>
    </citation>
    <scope>NUCLEOTIDE SEQUENCE</scope>
    <source>
        <strain evidence="2">CCFEE 5312</strain>
    </source>
</reference>
<feature type="compositionally biased region" description="Low complexity" evidence="1">
    <location>
        <begin position="79"/>
        <end position="91"/>
    </location>
</feature>
<sequence length="559" mass="62419">MARLSKASTFAIFYDTGIPTPDSETPPPLDRTRETQTPPTSCADNGDGDQSTGGHGSIAAPISEDLEYDDADDERRESTYTSTSISSVSESYKTDVDDAVFTLTHQPYTPPIIRPSFRRPESVRRMQMSSPRQSLLHKPRSRAGTPRSARSATAKGSPRSRRWGLREEGSEDEAQQQEAQLPLVLLHVTLLPVDLPWSVESMQGLLPQKTLENLQLLQSKVTEVMLQRGVLIPHPREEYELLEERLLEALELKQERVTKCGHFLSRASESSPTSLANAEQDSDSGIGSSIDGSDGELCETCHGHVKTVDTAVGTKNKKWRMRVYAANGLMQASAWTAAWSEMERVDVEILPWLDEEVRRKLEDRRRQEMAEARQRDADEERRIREMVDERVALACEQIRRDNEERPWRNKARTREAYQRDVQHDDGTSDFAAPAASAEQPRTAAMHDLPQIYRPSQVPISILIKNYVYLLAQDKRNVVVCCLVVVLAWLLAVGTGTKAGTSALSTLNEPCTQCQALNASSGVPSMAVEWEQVGEDASHVEMVQDLADEAVILAEESEVR</sequence>
<feature type="compositionally biased region" description="Polar residues" evidence="1">
    <location>
        <begin position="35"/>
        <end position="50"/>
    </location>
</feature>
<evidence type="ECO:0000313" key="2">
    <source>
        <dbReference type="EMBL" id="KAK3047766.1"/>
    </source>
</evidence>
<evidence type="ECO:0000313" key="3">
    <source>
        <dbReference type="Proteomes" id="UP001271007"/>
    </source>
</evidence>
<feature type="compositionally biased region" description="Basic and acidic residues" evidence="1">
    <location>
        <begin position="404"/>
        <end position="426"/>
    </location>
</feature>
<keyword evidence="3" id="KW-1185">Reference proteome</keyword>
<protein>
    <submittedName>
        <fullName evidence="2">Uncharacterized protein</fullName>
    </submittedName>
</protein>
<dbReference type="Proteomes" id="UP001271007">
    <property type="component" value="Unassembled WGS sequence"/>
</dbReference>
<feature type="region of interest" description="Disordered" evidence="1">
    <location>
        <begin position="404"/>
        <end position="434"/>
    </location>
</feature>
<accession>A0AAJ0DCV3</accession>
<evidence type="ECO:0000256" key="1">
    <source>
        <dbReference type="SAM" id="MobiDB-lite"/>
    </source>
</evidence>
<feature type="region of interest" description="Disordered" evidence="1">
    <location>
        <begin position="13"/>
        <end position="91"/>
    </location>
</feature>
<name>A0AAJ0DCV3_9PEZI</name>
<feature type="region of interest" description="Disordered" evidence="1">
    <location>
        <begin position="268"/>
        <end position="291"/>
    </location>
</feature>
<dbReference type="EMBL" id="JAWDJX010000057">
    <property type="protein sequence ID" value="KAK3047766.1"/>
    <property type="molecule type" value="Genomic_DNA"/>
</dbReference>
<organism evidence="2 3">
    <name type="scientific">Extremus antarcticus</name>
    <dbReference type="NCBI Taxonomy" id="702011"/>
    <lineage>
        <taxon>Eukaryota</taxon>
        <taxon>Fungi</taxon>
        <taxon>Dikarya</taxon>
        <taxon>Ascomycota</taxon>
        <taxon>Pezizomycotina</taxon>
        <taxon>Dothideomycetes</taxon>
        <taxon>Dothideomycetidae</taxon>
        <taxon>Mycosphaerellales</taxon>
        <taxon>Extremaceae</taxon>
        <taxon>Extremus</taxon>
    </lineage>
</organism>
<feature type="compositionally biased region" description="Polar residues" evidence="1">
    <location>
        <begin position="268"/>
        <end position="279"/>
    </location>
</feature>
<feature type="region of interest" description="Disordered" evidence="1">
    <location>
        <begin position="107"/>
        <end position="176"/>
    </location>
</feature>
<comment type="caution">
    <text evidence="2">The sequence shown here is derived from an EMBL/GenBank/DDBJ whole genome shotgun (WGS) entry which is preliminary data.</text>
</comment>
<gene>
    <name evidence="2" type="ORF">LTR09_010881</name>
</gene>
<dbReference type="AlphaFoldDB" id="A0AAJ0DCV3"/>